<evidence type="ECO:0000313" key="3">
    <source>
        <dbReference type="Proteomes" id="UP001482620"/>
    </source>
</evidence>
<name>A0ABV0U7F1_9TELE</name>
<sequence length="101" mass="11612">MKSPVSSDLWDRYFSTTEGNKRQNVFPEREERWKKAILPPESPPPRHSRRHWPFCRGSKSSPIGERLPTQTGLAPLSVGRRPPMWACAGLPEGSLQLERFE</sequence>
<protein>
    <submittedName>
        <fullName evidence="2">Uncharacterized protein</fullName>
    </submittedName>
</protein>
<evidence type="ECO:0000256" key="1">
    <source>
        <dbReference type="SAM" id="MobiDB-lite"/>
    </source>
</evidence>
<keyword evidence="3" id="KW-1185">Reference proteome</keyword>
<organism evidence="2 3">
    <name type="scientific">Ilyodon furcidens</name>
    <name type="common">goldbreast splitfin</name>
    <dbReference type="NCBI Taxonomy" id="33524"/>
    <lineage>
        <taxon>Eukaryota</taxon>
        <taxon>Metazoa</taxon>
        <taxon>Chordata</taxon>
        <taxon>Craniata</taxon>
        <taxon>Vertebrata</taxon>
        <taxon>Euteleostomi</taxon>
        <taxon>Actinopterygii</taxon>
        <taxon>Neopterygii</taxon>
        <taxon>Teleostei</taxon>
        <taxon>Neoteleostei</taxon>
        <taxon>Acanthomorphata</taxon>
        <taxon>Ovalentaria</taxon>
        <taxon>Atherinomorphae</taxon>
        <taxon>Cyprinodontiformes</taxon>
        <taxon>Goodeidae</taxon>
        <taxon>Ilyodon</taxon>
    </lineage>
</organism>
<dbReference type="EMBL" id="JAHRIQ010058757">
    <property type="protein sequence ID" value="MEQ2240073.1"/>
    <property type="molecule type" value="Genomic_DNA"/>
</dbReference>
<feature type="region of interest" description="Disordered" evidence="1">
    <location>
        <begin position="37"/>
        <end position="80"/>
    </location>
</feature>
<evidence type="ECO:0000313" key="2">
    <source>
        <dbReference type="EMBL" id="MEQ2240073.1"/>
    </source>
</evidence>
<gene>
    <name evidence="2" type="ORF">ILYODFUR_011125</name>
</gene>
<reference evidence="2 3" key="1">
    <citation type="submission" date="2021-06" db="EMBL/GenBank/DDBJ databases">
        <authorList>
            <person name="Palmer J.M."/>
        </authorList>
    </citation>
    <scope>NUCLEOTIDE SEQUENCE [LARGE SCALE GENOMIC DNA]</scope>
    <source>
        <strain evidence="3">if_2019</strain>
        <tissue evidence="2">Muscle</tissue>
    </source>
</reference>
<accession>A0ABV0U7F1</accession>
<comment type="caution">
    <text evidence="2">The sequence shown here is derived from an EMBL/GenBank/DDBJ whole genome shotgun (WGS) entry which is preliminary data.</text>
</comment>
<dbReference type="Proteomes" id="UP001482620">
    <property type="component" value="Unassembled WGS sequence"/>
</dbReference>
<proteinExistence type="predicted"/>